<evidence type="ECO:0000313" key="2">
    <source>
        <dbReference type="EMBL" id="RIB23405.1"/>
    </source>
</evidence>
<dbReference type="PROSITE" id="PS51886">
    <property type="entry name" value="TLDC"/>
    <property type="match status" value="1"/>
</dbReference>
<reference evidence="2 3" key="1">
    <citation type="submission" date="2018-06" db="EMBL/GenBank/DDBJ databases">
        <title>Comparative genomics reveals the genomic features of Rhizophagus irregularis, R. cerebriforme, R. diaphanum and Gigaspora rosea, and their symbiotic lifestyle signature.</title>
        <authorList>
            <person name="Morin E."/>
            <person name="San Clemente H."/>
            <person name="Chen E.C.H."/>
            <person name="De La Providencia I."/>
            <person name="Hainaut M."/>
            <person name="Kuo A."/>
            <person name="Kohler A."/>
            <person name="Murat C."/>
            <person name="Tang N."/>
            <person name="Roy S."/>
            <person name="Loubradou J."/>
            <person name="Henrissat B."/>
            <person name="Grigoriev I.V."/>
            <person name="Corradi N."/>
            <person name="Roux C."/>
            <person name="Martin F.M."/>
        </authorList>
    </citation>
    <scope>NUCLEOTIDE SEQUENCE [LARGE SCALE GENOMIC DNA]</scope>
    <source>
        <strain evidence="2 3">DAOM 194757</strain>
    </source>
</reference>
<dbReference type="EMBL" id="QKWP01000263">
    <property type="protein sequence ID" value="RIB23405.1"/>
    <property type="molecule type" value="Genomic_DNA"/>
</dbReference>
<name>A0A397VLM1_9GLOM</name>
<sequence>MLFNSGEFLSLEKDILALILKREDLKMKESEIWKQIIKWGVAKHPTFQSDVKKFTSNDFETLEKTLHELIQFVRFHQINGEEFMLEVWPFRHLLPDDLIEDIFRCYLVSNAVPHYHAFTTRWCNFKVDSVLIKKKIVLLLTGWIDKISEFEEFRYKFNLLFRSSRDGLSSQTFHQKCDNKGATIVIAKISNSNMLVGGYNPLDWNGNGVWKNTTDSFIFSLSDPNNLQSAKLGRVTNSNYAVHCSNQYGPLFGNGNDLYAPSNSSNWMHVTSAYSNIEGSNPLIISDYEVFQIVKN</sequence>
<dbReference type="Pfam" id="PF07534">
    <property type="entry name" value="TLD"/>
    <property type="match status" value="1"/>
</dbReference>
<dbReference type="InterPro" id="IPR006571">
    <property type="entry name" value="TLDc_dom"/>
</dbReference>
<dbReference type="OrthoDB" id="2324840at2759"/>
<gene>
    <name evidence="2" type="ORF">C2G38_857337</name>
</gene>
<feature type="domain" description="TLDc" evidence="1">
    <location>
        <begin position="130"/>
        <end position="294"/>
    </location>
</feature>
<dbReference type="Gene3D" id="1.25.40.420">
    <property type="match status" value="1"/>
</dbReference>
<dbReference type="AlphaFoldDB" id="A0A397VLM1"/>
<dbReference type="SMART" id="SM00584">
    <property type="entry name" value="TLDc"/>
    <property type="match status" value="1"/>
</dbReference>
<accession>A0A397VLM1</accession>
<protein>
    <recommendedName>
        <fullName evidence="1">TLDc domain-containing protein</fullName>
    </recommendedName>
</protein>
<organism evidence="2 3">
    <name type="scientific">Gigaspora rosea</name>
    <dbReference type="NCBI Taxonomy" id="44941"/>
    <lineage>
        <taxon>Eukaryota</taxon>
        <taxon>Fungi</taxon>
        <taxon>Fungi incertae sedis</taxon>
        <taxon>Mucoromycota</taxon>
        <taxon>Glomeromycotina</taxon>
        <taxon>Glomeromycetes</taxon>
        <taxon>Diversisporales</taxon>
        <taxon>Gigasporaceae</taxon>
        <taxon>Gigaspora</taxon>
    </lineage>
</organism>
<proteinExistence type="predicted"/>
<dbReference type="Proteomes" id="UP000266673">
    <property type="component" value="Unassembled WGS sequence"/>
</dbReference>
<evidence type="ECO:0000313" key="3">
    <source>
        <dbReference type="Proteomes" id="UP000266673"/>
    </source>
</evidence>
<comment type="caution">
    <text evidence="2">The sequence shown here is derived from an EMBL/GenBank/DDBJ whole genome shotgun (WGS) entry which is preliminary data.</text>
</comment>
<evidence type="ECO:0000259" key="1">
    <source>
        <dbReference type="PROSITE" id="PS51886"/>
    </source>
</evidence>
<keyword evidence="3" id="KW-1185">Reference proteome</keyword>